<reference evidence="3" key="1">
    <citation type="journal article" date="2019" name="Int. J. Syst. Evol. Microbiol.">
        <title>The Global Catalogue of Microorganisms (GCM) 10K type strain sequencing project: providing services to taxonomists for standard genome sequencing and annotation.</title>
        <authorList>
            <consortium name="The Broad Institute Genomics Platform"/>
            <consortium name="The Broad Institute Genome Sequencing Center for Infectious Disease"/>
            <person name="Wu L."/>
            <person name="Ma J."/>
        </authorList>
    </citation>
    <scope>NUCLEOTIDE SEQUENCE [LARGE SCALE GENOMIC DNA]</scope>
    <source>
        <strain evidence="3">CCUG 49571</strain>
    </source>
</reference>
<comment type="caution">
    <text evidence="2">The sequence shown here is derived from an EMBL/GenBank/DDBJ whole genome shotgun (WGS) entry which is preliminary data.</text>
</comment>
<dbReference type="Proteomes" id="UP001596028">
    <property type="component" value="Unassembled WGS sequence"/>
</dbReference>
<sequence>MEWALGVDIGGTNVKTGFVNREGTLKGFRSFPTPRTKSGILDVPKLANEVAGRFGEAPGGGKVAGAGIGVPGLLNEERTVVRYAVNLGLADVPLPSLLQERWNVPVALDSDVIMGALGEKLGGAAAECGRFLYVGIGTGVGACLIERDGVYRNPMGGPLNIGHMAVYPDGIPCACGNQGCLERYVSGLGLVERYGAEPPRVGGHNERASPVGGNERTVERICALADQGDPLARRLLTEAGRALGIAFANLFQLFGECPIVVGGGLSRIRALMLESAVRELARRGRSALTHPPEVRPAAQPDRAGVMGAGSAAFARFGPAE</sequence>
<evidence type="ECO:0000313" key="2">
    <source>
        <dbReference type="EMBL" id="MFC4597542.1"/>
    </source>
</evidence>
<dbReference type="RefSeq" id="WP_378093166.1">
    <property type="nucleotide sequence ID" value="NZ_JBHSEP010000002.1"/>
</dbReference>
<dbReference type="PANTHER" id="PTHR18964">
    <property type="entry name" value="ROK (REPRESSOR, ORF, KINASE) FAMILY"/>
    <property type="match status" value="1"/>
</dbReference>
<proteinExistence type="inferred from homology"/>
<comment type="similarity">
    <text evidence="1">Belongs to the ROK (NagC/XylR) family.</text>
</comment>
<organism evidence="2 3">
    <name type="scientific">Cohnella hongkongensis</name>
    <dbReference type="NCBI Taxonomy" id="178337"/>
    <lineage>
        <taxon>Bacteria</taxon>
        <taxon>Bacillati</taxon>
        <taxon>Bacillota</taxon>
        <taxon>Bacilli</taxon>
        <taxon>Bacillales</taxon>
        <taxon>Paenibacillaceae</taxon>
        <taxon>Cohnella</taxon>
    </lineage>
</organism>
<accession>A0ABV9F6L5</accession>
<dbReference type="SUPFAM" id="SSF53067">
    <property type="entry name" value="Actin-like ATPase domain"/>
    <property type="match status" value="1"/>
</dbReference>
<protein>
    <submittedName>
        <fullName evidence="2">ROK family protein</fullName>
    </submittedName>
</protein>
<dbReference type="Pfam" id="PF00480">
    <property type="entry name" value="ROK"/>
    <property type="match status" value="1"/>
</dbReference>
<dbReference type="InterPro" id="IPR000600">
    <property type="entry name" value="ROK"/>
</dbReference>
<dbReference type="PANTHER" id="PTHR18964:SF173">
    <property type="entry name" value="GLUCOKINASE"/>
    <property type="match status" value="1"/>
</dbReference>
<dbReference type="InterPro" id="IPR043129">
    <property type="entry name" value="ATPase_NBD"/>
</dbReference>
<dbReference type="Gene3D" id="3.30.420.40">
    <property type="match status" value="2"/>
</dbReference>
<gene>
    <name evidence="2" type="ORF">ACFO3S_04780</name>
</gene>
<dbReference type="EMBL" id="JBHSEP010000002">
    <property type="protein sequence ID" value="MFC4597542.1"/>
    <property type="molecule type" value="Genomic_DNA"/>
</dbReference>
<evidence type="ECO:0000313" key="3">
    <source>
        <dbReference type="Proteomes" id="UP001596028"/>
    </source>
</evidence>
<evidence type="ECO:0000256" key="1">
    <source>
        <dbReference type="ARBA" id="ARBA00006479"/>
    </source>
</evidence>
<keyword evidence="3" id="KW-1185">Reference proteome</keyword>
<name>A0ABV9F6L5_9BACL</name>